<organism evidence="1 2">
    <name type="scientific">Caldifermentibacillus hisashii</name>
    <dbReference type="NCBI Taxonomy" id="996558"/>
    <lineage>
        <taxon>Bacteria</taxon>
        <taxon>Bacillati</taxon>
        <taxon>Bacillota</taxon>
        <taxon>Bacilli</taxon>
        <taxon>Bacillales</taxon>
        <taxon>Bacillaceae</taxon>
        <taxon>Caldifermentibacillus</taxon>
    </lineage>
</organism>
<dbReference type="Proteomes" id="UP001459714">
    <property type="component" value="Unassembled WGS sequence"/>
</dbReference>
<gene>
    <name evidence="1" type="ORF">NST17_16725</name>
</gene>
<evidence type="ECO:0000313" key="2">
    <source>
        <dbReference type="Proteomes" id="UP001459714"/>
    </source>
</evidence>
<dbReference type="EMBL" id="JBBYAK010000001">
    <property type="protein sequence ID" value="MEL3958806.1"/>
    <property type="molecule type" value="Genomic_DNA"/>
</dbReference>
<evidence type="ECO:0000313" key="1">
    <source>
        <dbReference type="EMBL" id="MEL3958806.1"/>
    </source>
</evidence>
<name>A0ABU9K102_9BACI</name>
<proteinExistence type="predicted"/>
<accession>A0ABU9K102</accession>
<protein>
    <submittedName>
        <fullName evidence="1">Uncharacterized protein</fullName>
    </submittedName>
</protein>
<keyword evidence="2" id="KW-1185">Reference proteome</keyword>
<dbReference type="RefSeq" id="WP_342020680.1">
    <property type="nucleotide sequence ID" value="NZ_CP155465.1"/>
</dbReference>
<sequence>MNEILEGEPIKSIKIQSYETPRLANVIINERNKIETITEKPSEMKIKETNNNPSDYLYVLWIEANNNTTVLLYLTENGIRLNGTKGHGNQYIIEVDNSLLKIVNKIFQQEQ</sequence>
<reference evidence="1 2" key="1">
    <citation type="submission" date="2024-03" db="EMBL/GenBank/DDBJ databases">
        <title>Bacilli Hybrid Assemblies.</title>
        <authorList>
            <person name="Kovac J."/>
        </authorList>
    </citation>
    <scope>NUCLEOTIDE SEQUENCE [LARGE SCALE GENOMIC DNA]</scope>
    <source>
        <strain evidence="1 2">FSL M8-0022</strain>
    </source>
</reference>
<comment type="caution">
    <text evidence="1">The sequence shown here is derived from an EMBL/GenBank/DDBJ whole genome shotgun (WGS) entry which is preliminary data.</text>
</comment>